<keyword evidence="13" id="KW-1185">Reference proteome</keyword>
<dbReference type="CDD" id="cd16928">
    <property type="entry name" value="HATPase_GyrB-like"/>
    <property type="match status" value="1"/>
</dbReference>
<evidence type="ECO:0000256" key="1">
    <source>
        <dbReference type="ARBA" id="ARBA00000185"/>
    </source>
</evidence>
<protein>
    <recommendedName>
        <fullName evidence="10">DNA topoisomerase 4 subunit B</fullName>
        <ecNumber evidence="10">5.6.2.2</ecNumber>
    </recommendedName>
    <alternativeName>
        <fullName evidence="10">Topoisomerase IV subunit B</fullName>
    </alternativeName>
</protein>
<dbReference type="InterPro" id="IPR005737">
    <property type="entry name" value="TopoIV_B_Gneg"/>
</dbReference>
<feature type="site" description="Interaction with DNA" evidence="10">
    <location>
        <position position="645"/>
    </location>
</feature>
<evidence type="ECO:0000313" key="13">
    <source>
        <dbReference type="Proteomes" id="UP000183104"/>
    </source>
</evidence>
<dbReference type="InterPro" id="IPR001241">
    <property type="entry name" value="Topo_IIA"/>
</dbReference>
<gene>
    <name evidence="10" type="primary">parE</name>
    <name evidence="12" type="ORF">SAMN05661077_0496</name>
</gene>
<evidence type="ECO:0000259" key="11">
    <source>
        <dbReference type="PROSITE" id="PS50880"/>
    </source>
</evidence>
<keyword evidence="9 10" id="KW-0413">Isomerase</keyword>
<dbReference type="InterPro" id="IPR013506">
    <property type="entry name" value="Topo_IIA_bsu_dom2"/>
</dbReference>
<dbReference type="Proteomes" id="UP000183104">
    <property type="component" value="Unassembled WGS sequence"/>
</dbReference>
<dbReference type="EMBL" id="FMUN01000001">
    <property type="protein sequence ID" value="SCX80090.1"/>
    <property type="molecule type" value="Genomic_DNA"/>
</dbReference>
<dbReference type="SMART" id="SM00387">
    <property type="entry name" value="HATPase_c"/>
    <property type="match status" value="1"/>
</dbReference>
<dbReference type="SMART" id="SM00433">
    <property type="entry name" value="TOP2c"/>
    <property type="match status" value="1"/>
</dbReference>
<comment type="function">
    <text evidence="10">Topoisomerase IV is essential for chromosome segregation. It relaxes supercoiled DNA. Performs the decatenation events required during the replication of a circular DNA molecule.</text>
</comment>
<evidence type="ECO:0000256" key="5">
    <source>
        <dbReference type="ARBA" id="ARBA00022840"/>
    </source>
</evidence>
<keyword evidence="5 10" id="KW-0067">ATP-binding</keyword>
<name>A0A0P9C722_9GAMM</name>
<reference evidence="13" key="1">
    <citation type="submission" date="2016-10" db="EMBL/GenBank/DDBJ databases">
        <authorList>
            <person name="Varghese N."/>
        </authorList>
    </citation>
    <scope>NUCLEOTIDE SEQUENCE [LARGE SCALE GENOMIC DNA]</scope>
    <source>
        <strain evidence="13">HL 19</strain>
    </source>
</reference>
<feature type="binding site" evidence="10">
    <location>
        <begin position="115"/>
        <end position="121"/>
    </location>
    <ligand>
        <name>ATP</name>
        <dbReference type="ChEBI" id="CHEBI:30616"/>
    </ligand>
</feature>
<feature type="binding site" evidence="10">
    <location>
        <position position="7"/>
    </location>
    <ligand>
        <name>ATP</name>
        <dbReference type="ChEBI" id="CHEBI:30616"/>
    </ligand>
</feature>
<dbReference type="GO" id="GO:0006265">
    <property type="term" value="P:DNA topological change"/>
    <property type="evidence" value="ECO:0007669"/>
    <property type="project" value="UniProtKB-UniRule"/>
</dbReference>
<evidence type="ECO:0000313" key="12">
    <source>
        <dbReference type="EMBL" id="SCX80090.1"/>
    </source>
</evidence>
<evidence type="ECO:0000256" key="6">
    <source>
        <dbReference type="ARBA" id="ARBA00022842"/>
    </source>
</evidence>
<evidence type="ECO:0000256" key="9">
    <source>
        <dbReference type="ARBA" id="ARBA00023235"/>
    </source>
</evidence>
<dbReference type="Gene3D" id="3.30.565.10">
    <property type="entry name" value="Histidine kinase-like ATPase, C-terminal domain"/>
    <property type="match status" value="1"/>
</dbReference>
<dbReference type="CDD" id="cd00822">
    <property type="entry name" value="TopoII_Trans_DNA_gyrase"/>
    <property type="match status" value="1"/>
</dbReference>
<dbReference type="EC" id="5.6.2.2" evidence="10"/>
<dbReference type="GO" id="GO:0007059">
    <property type="term" value="P:chromosome segregation"/>
    <property type="evidence" value="ECO:0007669"/>
    <property type="project" value="UniProtKB-UniRule"/>
</dbReference>
<sequence length="660" mass="72102">MGKEGGYSAEDITVLEGLDPVRKRPGMYTETSAPNHIIQEVVDNAADEALGGHATLIRVTLHPDGSVSVEDDGRGIPVEHHKAQNKPAVEVILTTLHAGGKFQKGGDSVYGISGGLHGVGVAVTNALSRRLEVTVRRDGAEHRMAFAGGEVDEPLAQTGTVAKRSTGTTIRAWPDERYFDDGRILLDPLRRLLRTKAILLPGLRVELVRQQEEGDPMVEAWAYENGMAQYLEELLDGRETVCPVYAAGRFYDPDTGAGDFQPGEGVDWAITWVAEGAGLGESFVNLIPTAQGGTHVNGLRTGATEAIRAFAEHHQLLPRGVKLAPEDIWSRACFLLSAKLLDPQFQGQVKEKLTSREAAKLVTTLFRDRFELWLNEHPEAGKAITELAIAAARERQQANKKSAKKRGGALATLPGKLTDCESDDPARTELFIVEGDSAGGSAKQARDRDTQAVLPLRGKVLNTWEVDSGELYGNREVHDIAVSIGVDPHGLDEEADLSGLRYGKIVILADADVDGAHIQALLIGLFLRHFPKLIERGHLFVAHPPLFRLDVPGQGKGKPARKIYVLDEPEKAATLEKLADEGIDPEKVKAYRFKGLGEMNAEQLWETVLSPDTRRLLPLFVPEDEEEETWNEVNRCLGKREAAARRAWIEANGDQVEADI</sequence>
<dbReference type="PANTHER" id="PTHR45866:SF4">
    <property type="entry name" value="DNA TOPOISOMERASE 4 SUBUNIT B"/>
    <property type="match status" value="1"/>
</dbReference>
<dbReference type="PATRIC" id="fig|381306.5.peg.1508"/>
<organism evidence="12 13">
    <name type="scientific">Thiohalorhabdus denitrificans</name>
    <dbReference type="NCBI Taxonomy" id="381306"/>
    <lineage>
        <taxon>Bacteria</taxon>
        <taxon>Pseudomonadati</taxon>
        <taxon>Pseudomonadota</taxon>
        <taxon>Gammaproteobacteria</taxon>
        <taxon>Thiohalorhabdales</taxon>
        <taxon>Thiohalorhabdaceae</taxon>
        <taxon>Thiohalorhabdus</taxon>
    </lineage>
</organism>
<evidence type="ECO:0000256" key="7">
    <source>
        <dbReference type="ARBA" id="ARBA00023029"/>
    </source>
</evidence>
<dbReference type="Pfam" id="PF01751">
    <property type="entry name" value="Toprim"/>
    <property type="match status" value="1"/>
</dbReference>
<dbReference type="InterPro" id="IPR003594">
    <property type="entry name" value="HATPase_dom"/>
</dbReference>
<dbReference type="InterPro" id="IPR013759">
    <property type="entry name" value="Topo_IIA_B_C"/>
</dbReference>
<dbReference type="STRING" id="381306.AN478_11830"/>
<dbReference type="GO" id="GO:0046872">
    <property type="term" value="F:metal ion binding"/>
    <property type="evidence" value="ECO:0007669"/>
    <property type="project" value="UniProtKB-KW"/>
</dbReference>
<dbReference type="Pfam" id="PF00204">
    <property type="entry name" value="DNA_gyraseB"/>
    <property type="match status" value="1"/>
</dbReference>
<dbReference type="InterPro" id="IPR018522">
    <property type="entry name" value="TopoIIA_CS"/>
</dbReference>
<dbReference type="GO" id="GO:0005694">
    <property type="term" value="C:chromosome"/>
    <property type="evidence" value="ECO:0007669"/>
    <property type="project" value="InterPro"/>
</dbReference>
<feature type="binding site" evidence="10">
    <location>
        <position position="71"/>
    </location>
    <ligand>
        <name>ATP</name>
        <dbReference type="ChEBI" id="CHEBI:30616"/>
    </ligand>
</feature>
<dbReference type="InterPro" id="IPR020568">
    <property type="entry name" value="Ribosomal_Su5_D2-typ_SF"/>
</dbReference>
<comment type="cofactor">
    <cofactor evidence="2">
        <name>Mg(2+)</name>
        <dbReference type="ChEBI" id="CHEBI:18420"/>
    </cofactor>
</comment>
<dbReference type="PROSITE" id="PS00177">
    <property type="entry name" value="TOPOISOMERASE_II"/>
    <property type="match status" value="1"/>
</dbReference>
<comment type="catalytic activity">
    <reaction evidence="1 10">
        <text>ATP-dependent breakage, passage and rejoining of double-stranded DNA.</text>
        <dbReference type="EC" id="5.6.2.2"/>
    </reaction>
</comment>
<proteinExistence type="inferred from homology"/>
<keyword evidence="3" id="KW-0479">Metal-binding</keyword>
<dbReference type="SUPFAM" id="SSF54211">
    <property type="entry name" value="Ribosomal protein S5 domain 2-like"/>
    <property type="match status" value="1"/>
</dbReference>
<dbReference type="PRINTS" id="PR00418">
    <property type="entry name" value="TPI2FAMILY"/>
</dbReference>
<evidence type="ECO:0000256" key="4">
    <source>
        <dbReference type="ARBA" id="ARBA00022741"/>
    </source>
</evidence>
<accession>A0A0P9C722</accession>
<feature type="domain" description="Toprim" evidence="11">
    <location>
        <begin position="428"/>
        <end position="545"/>
    </location>
</feature>
<evidence type="ECO:0000256" key="8">
    <source>
        <dbReference type="ARBA" id="ARBA00023125"/>
    </source>
</evidence>
<keyword evidence="6" id="KW-0460">Magnesium</keyword>
<dbReference type="GO" id="GO:0003918">
    <property type="term" value="F:DNA topoisomerase type II (double strand cut, ATP-hydrolyzing) activity"/>
    <property type="evidence" value="ECO:0007669"/>
    <property type="project" value="UniProtKB-UniRule"/>
</dbReference>
<keyword evidence="8 10" id="KW-0238">DNA-binding</keyword>
<dbReference type="GO" id="GO:0003677">
    <property type="term" value="F:DNA binding"/>
    <property type="evidence" value="ECO:0007669"/>
    <property type="project" value="UniProtKB-UniRule"/>
</dbReference>
<evidence type="ECO:0000256" key="3">
    <source>
        <dbReference type="ARBA" id="ARBA00022723"/>
    </source>
</evidence>
<evidence type="ECO:0000256" key="10">
    <source>
        <dbReference type="HAMAP-Rule" id="MF_00938"/>
    </source>
</evidence>
<dbReference type="Gene3D" id="3.40.50.670">
    <property type="match status" value="1"/>
</dbReference>
<dbReference type="InterPro" id="IPR036890">
    <property type="entry name" value="HATPase_C_sf"/>
</dbReference>
<dbReference type="InterPro" id="IPR002288">
    <property type="entry name" value="DNA_gyrase_B_C"/>
</dbReference>
<dbReference type="Pfam" id="PF02518">
    <property type="entry name" value="HATPase_c"/>
    <property type="match status" value="1"/>
</dbReference>
<dbReference type="InterPro" id="IPR014721">
    <property type="entry name" value="Ribsml_uS5_D2-typ_fold_subgr"/>
</dbReference>
<dbReference type="OrthoDB" id="9802808at2"/>
<dbReference type="PRINTS" id="PR01098">
    <property type="entry name" value="TOPISMRASE4B"/>
</dbReference>
<keyword evidence="4 10" id="KW-0547">Nucleotide-binding</keyword>
<dbReference type="Pfam" id="PF00986">
    <property type="entry name" value="DNA_gyraseB_C"/>
    <property type="match status" value="1"/>
</dbReference>
<evidence type="ECO:0000256" key="2">
    <source>
        <dbReference type="ARBA" id="ARBA00001946"/>
    </source>
</evidence>
<dbReference type="SUPFAM" id="SSF56719">
    <property type="entry name" value="Type II DNA topoisomerase"/>
    <property type="match status" value="1"/>
</dbReference>
<feature type="site" description="Interaction with DNA" evidence="10">
    <location>
        <position position="462"/>
    </location>
</feature>
<dbReference type="RefSeq" id="WP_054966834.1">
    <property type="nucleotide sequence ID" value="NZ_FMUN01000001.1"/>
</dbReference>
<comment type="similarity">
    <text evidence="10">Belongs to the type II topoisomerase family. ParE type 1 subfamily.</text>
</comment>
<dbReference type="PANTHER" id="PTHR45866">
    <property type="entry name" value="DNA GYRASE/TOPOISOMERASE SUBUNIT B"/>
    <property type="match status" value="1"/>
</dbReference>
<dbReference type="GO" id="GO:0005524">
    <property type="term" value="F:ATP binding"/>
    <property type="evidence" value="ECO:0007669"/>
    <property type="project" value="UniProtKB-UniRule"/>
</dbReference>
<dbReference type="InterPro" id="IPR006171">
    <property type="entry name" value="TOPRIM_dom"/>
</dbReference>
<dbReference type="HAMAP" id="MF_00938">
    <property type="entry name" value="ParE_type1"/>
    <property type="match status" value="1"/>
</dbReference>
<feature type="binding site" evidence="10">
    <location>
        <position position="44"/>
    </location>
    <ligand>
        <name>ATP</name>
        <dbReference type="ChEBI" id="CHEBI:30616"/>
    </ligand>
</feature>
<dbReference type="InterPro" id="IPR013760">
    <property type="entry name" value="Topo_IIA-like_dom_sf"/>
</dbReference>
<dbReference type="PROSITE" id="PS50880">
    <property type="entry name" value="TOPRIM"/>
    <property type="match status" value="1"/>
</dbReference>
<dbReference type="SUPFAM" id="SSF55874">
    <property type="entry name" value="ATPase domain of HSP90 chaperone/DNA topoisomerase II/histidine kinase"/>
    <property type="match status" value="1"/>
</dbReference>
<keyword evidence="7 10" id="KW-0799">Topoisomerase</keyword>
<feature type="binding site" evidence="10">
    <location>
        <position position="350"/>
    </location>
    <ligand>
        <name>ATP</name>
        <dbReference type="ChEBI" id="CHEBI:30616"/>
    </ligand>
</feature>
<dbReference type="FunFam" id="3.40.50.670:FF:000001">
    <property type="entry name" value="DNA topoisomerase 2"/>
    <property type="match status" value="1"/>
</dbReference>
<feature type="site" description="Interaction with DNA" evidence="10">
    <location>
        <position position="517"/>
    </location>
</feature>
<dbReference type="Gene3D" id="3.30.230.10">
    <property type="match status" value="1"/>
</dbReference>
<comment type="subunit">
    <text evidence="10">Heterotetramer composed of ParC and ParE.</text>
</comment>
<dbReference type="AlphaFoldDB" id="A0A0P9C722"/>